<gene>
    <name evidence="1" type="ORF">AMTR_s00039p00024100</name>
</gene>
<protein>
    <submittedName>
        <fullName evidence="1">Uncharacterized protein</fullName>
    </submittedName>
</protein>
<proteinExistence type="predicted"/>
<dbReference type="HOGENOM" id="CLU_1663136_0_0_1"/>
<dbReference type="Gramene" id="ERN15719">
    <property type="protein sequence ID" value="ERN15719"/>
    <property type="gene ID" value="AMTR_s00039p00024100"/>
</dbReference>
<dbReference type="EMBL" id="KI392495">
    <property type="protein sequence ID" value="ERN15719.1"/>
    <property type="molecule type" value="Genomic_DNA"/>
</dbReference>
<keyword evidence="2" id="KW-1185">Reference proteome</keyword>
<name>U5CZW9_AMBTC</name>
<evidence type="ECO:0000313" key="2">
    <source>
        <dbReference type="Proteomes" id="UP000017836"/>
    </source>
</evidence>
<dbReference type="Proteomes" id="UP000017836">
    <property type="component" value="Unassembled WGS sequence"/>
</dbReference>
<dbReference type="AlphaFoldDB" id="U5CZW9"/>
<evidence type="ECO:0000313" key="1">
    <source>
        <dbReference type="EMBL" id="ERN15719.1"/>
    </source>
</evidence>
<organism evidence="1 2">
    <name type="scientific">Amborella trichopoda</name>
    <dbReference type="NCBI Taxonomy" id="13333"/>
    <lineage>
        <taxon>Eukaryota</taxon>
        <taxon>Viridiplantae</taxon>
        <taxon>Streptophyta</taxon>
        <taxon>Embryophyta</taxon>
        <taxon>Tracheophyta</taxon>
        <taxon>Spermatophyta</taxon>
        <taxon>Magnoliopsida</taxon>
        <taxon>Amborellales</taxon>
        <taxon>Amborellaceae</taxon>
        <taxon>Amborella</taxon>
    </lineage>
</organism>
<accession>U5CZW9</accession>
<reference evidence="2" key="1">
    <citation type="journal article" date="2013" name="Science">
        <title>The Amborella genome and the evolution of flowering plants.</title>
        <authorList>
            <consortium name="Amborella Genome Project"/>
        </authorList>
    </citation>
    <scope>NUCLEOTIDE SEQUENCE [LARGE SCALE GENOMIC DNA]</scope>
</reference>
<sequence>MNALFFFPSIFQFLQQNKVIVLSLSYSSRAQAYRLLNTVSTLRQSYLDVTESYLDMTEGKSFANHPSHQILGSDLKEQRLLKVWLLKMEACWEYLGFVFRLRRATTSFVAEVKWRGTVDCEKDLYKLNGEREGGFSLIEVDSTEFKALPWWEGGISPTT</sequence>